<dbReference type="Proteomes" id="UP000481153">
    <property type="component" value="Unassembled WGS sequence"/>
</dbReference>
<name>A0A6G0X984_9STRA</name>
<dbReference type="EMBL" id="VJMJ01000088">
    <property type="protein sequence ID" value="KAF0736635.1"/>
    <property type="molecule type" value="Genomic_DNA"/>
</dbReference>
<evidence type="ECO:0000313" key="2">
    <source>
        <dbReference type="Proteomes" id="UP000481153"/>
    </source>
</evidence>
<comment type="caution">
    <text evidence="1">The sequence shown here is derived from an EMBL/GenBank/DDBJ whole genome shotgun (WGS) entry which is preliminary data.</text>
</comment>
<sequence>MVVSYAGVTDRVDCPEFGLLSYQDPLKGICRGFKAKDKVKTPRGNGAVVGVADGRLWVDTTGVVNLPVENSLWGNITSKLWRLRSIQIERLADYDQWSLVQELIWSGFAIVNADKLGGVLGMSATPKSVNLSRLGLMLRLQWLE</sequence>
<keyword evidence="2" id="KW-1185">Reference proteome</keyword>
<proteinExistence type="predicted"/>
<dbReference type="AlphaFoldDB" id="A0A6G0X984"/>
<accession>A0A6G0X984</accession>
<gene>
    <name evidence="1" type="ORF">Ae201684_007085</name>
</gene>
<protein>
    <submittedName>
        <fullName evidence="1">Uncharacterized protein</fullName>
    </submittedName>
</protein>
<evidence type="ECO:0000313" key="1">
    <source>
        <dbReference type="EMBL" id="KAF0736635.1"/>
    </source>
</evidence>
<reference evidence="1 2" key="1">
    <citation type="submission" date="2019-07" db="EMBL/GenBank/DDBJ databases">
        <title>Genomics analysis of Aphanomyces spp. identifies a new class of oomycete effector associated with host adaptation.</title>
        <authorList>
            <person name="Gaulin E."/>
        </authorList>
    </citation>
    <scope>NUCLEOTIDE SEQUENCE [LARGE SCALE GENOMIC DNA]</scope>
    <source>
        <strain evidence="1 2">ATCC 201684</strain>
    </source>
</reference>
<organism evidence="1 2">
    <name type="scientific">Aphanomyces euteiches</name>
    <dbReference type="NCBI Taxonomy" id="100861"/>
    <lineage>
        <taxon>Eukaryota</taxon>
        <taxon>Sar</taxon>
        <taxon>Stramenopiles</taxon>
        <taxon>Oomycota</taxon>
        <taxon>Saprolegniomycetes</taxon>
        <taxon>Saprolegniales</taxon>
        <taxon>Verrucalvaceae</taxon>
        <taxon>Aphanomyces</taxon>
    </lineage>
</organism>